<dbReference type="Proteomes" id="UP000034164">
    <property type="component" value="Unassembled WGS sequence"/>
</dbReference>
<protein>
    <recommendedName>
        <fullName evidence="3">Gfo/Idh/MocA-like oxidoreductase C-terminal domain-containing protein</fullName>
    </recommendedName>
</protein>
<evidence type="ECO:0000313" key="2">
    <source>
        <dbReference type="Proteomes" id="UP000034164"/>
    </source>
</evidence>
<evidence type="ECO:0008006" key="3">
    <source>
        <dbReference type="Google" id="ProtNLM"/>
    </source>
</evidence>
<evidence type="ECO:0000313" key="1">
    <source>
        <dbReference type="EMBL" id="KKZ65258.1"/>
    </source>
</evidence>
<dbReference type="EMBL" id="LCZI01000678">
    <property type="protein sequence ID" value="KKZ65258.1"/>
    <property type="molecule type" value="Genomic_DNA"/>
</dbReference>
<name>A0A0G2I495_9EURO</name>
<dbReference type="Gene3D" id="3.30.360.10">
    <property type="entry name" value="Dihydrodipicolinate Reductase, domain 2"/>
    <property type="match status" value="1"/>
</dbReference>
<gene>
    <name evidence="1" type="ORF">EMCG_08864</name>
</gene>
<comment type="caution">
    <text evidence="1">The sequence shown here is derived from an EMBL/GenBank/DDBJ whole genome shotgun (WGS) entry which is preliminary data.</text>
</comment>
<sequence length="128" mass="14141">MIAPTQSQCERRGRVYGTLGELSYDSRTITSYDFGSGGTTVIKVPEVPPEETEAHGGGDYGLTRAFVKAVEAVDHLGWEVGKAQREFVGCTFEEALRSHATVFAAEEARREGKVLGWGEWWDRKKGMV</sequence>
<organism evidence="1 2">
    <name type="scientific">[Emmonsia] crescens</name>
    <dbReference type="NCBI Taxonomy" id="73230"/>
    <lineage>
        <taxon>Eukaryota</taxon>
        <taxon>Fungi</taxon>
        <taxon>Dikarya</taxon>
        <taxon>Ascomycota</taxon>
        <taxon>Pezizomycotina</taxon>
        <taxon>Eurotiomycetes</taxon>
        <taxon>Eurotiomycetidae</taxon>
        <taxon>Onygenales</taxon>
        <taxon>Ajellomycetaceae</taxon>
        <taxon>Emergomyces</taxon>
    </lineage>
</organism>
<reference evidence="2" key="1">
    <citation type="journal article" date="2015" name="PLoS Genet.">
        <title>The dynamic genome and transcriptome of the human fungal pathogen Blastomyces and close relative Emmonsia.</title>
        <authorList>
            <person name="Munoz J.F."/>
            <person name="Gauthier G.M."/>
            <person name="Desjardins C.A."/>
            <person name="Gallo J.E."/>
            <person name="Holder J."/>
            <person name="Sullivan T.D."/>
            <person name="Marty A.J."/>
            <person name="Carmen J.C."/>
            <person name="Chen Z."/>
            <person name="Ding L."/>
            <person name="Gujja S."/>
            <person name="Magrini V."/>
            <person name="Misas E."/>
            <person name="Mitreva M."/>
            <person name="Priest M."/>
            <person name="Saif S."/>
            <person name="Whiston E.A."/>
            <person name="Young S."/>
            <person name="Zeng Q."/>
            <person name="Goldman W.E."/>
            <person name="Mardis E.R."/>
            <person name="Taylor J.W."/>
            <person name="McEwen J.G."/>
            <person name="Clay O.K."/>
            <person name="Klein B.S."/>
            <person name="Cuomo C.A."/>
        </authorList>
    </citation>
    <scope>NUCLEOTIDE SEQUENCE [LARGE SCALE GENOMIC DNA]</scope>
    <source>
        <strain evidence="2">UAMH 3008</strain>
    </source>
</reference>
<dbReference type="OrthoDB" id="64915at2759"/>
<dbReference type="AlphaFoldDB" id="A0A0G2I495"/>
<accession>A0A0G2I495</accession>
<dbReference type="VEuPathDB" id="FungiDB:EMCG_08864"/>
<proteinExistence type="predicted"/>